<dbReference type="RefSeq" id="WP_211955817.1">
    <property type="nucleotide sequence ID" value="NZ_CAJPVI010000033.1"/>
</dbReference>
<sequence length="75" mass="8538">MWIKVFLCRYADTARRLSWCTGMTDPTRSRGGNAGVARYGCFLPAQTTRPEDVRGVIRWTWVVADWLPLPASFMA</sequence>
<evidence type="ECO:0000313" key="2">
    <source>
        <dbReference type="Proteomes" id="UP000672657"/>
    </source>
</evidence>
<evidence type="ECO:0000313" key="1">
    <source>
        <dbReference type="EMBL" id="CAG2155334.1"/>
    </source>
</evidence>
<dbReference type="EMBL" id="CAJPVI010000033">
    <property type="protein sequence ID" value="CAG2155334.1"/>
    <property type="molecule type" value="Genomic_DNA"/>
</dbReference>
<dbReference type="Proteomes" id="UP000672657">
    <property type="component" value="Unassembled WGS sequence"/>
</dbReference>
<reference evidence="1 2" key="1">
    <citation type="submission" date="2021-03" db="EMBL/GenBank/DDBJ databases">
        <authorList>
            <person name="Peeters C."/>
        </authorList>
    </citation>
    <scope>NUCLEOTIDE SEQUENCE [LARGE SCALE GENOMIC DNA]</scope>
    <source>
        <strain evidence="1 2">LMG 26411</strain>
    </source>
</reference>
<accession>A0ABM8TMX5</accession>
<proteinExistence type="predicted"/>
<keyword evidence="2" id="KW-1185">Reference proteome</keyword>
<gene>
    <name evidence="1" type="ORF">LMG26411_04892</name>
</gene>
<protein>
    <submittedName>
        <fullName evidence="1">Uncharacterized protein</fullName>
    </submittedName>
</protein>
<name>A0ABM8TMX5_9BURK</name>
<comment type="caution">
    <text evidence="1">The sequence shown here is derived from an EMBL/GenBank/DDBJ whole genome shotgun (WGS) entry which is preliminary data.</text>
</comment>
<organism evidence="1 2">
    <name type="scientific">Cupriavidus numazuensis</name>
    <dbReference type="NCBI Taxonomy" id="221992"/>
    <lineage>
        <taxon>Bacteria</taxon>
        <taxon>Pseudomonadati</taxon>
        <taxon>Pseudomonadota</taxon>
        <taxon>Betaproteobacteria</taxon>
        <taxon>Burkholderiales</taxon>
        <taxon>Burkholderiaceae</taxon>
        <taxon>Cupriavidus</taxon>
    </lineage>
</organism>